<dbReference type="CDD" id="cd04187">
    <property type="entry name" value="DPM1_like_bac"/>
    <property type="match status" value="1"/>
</dbReference>
<dbReference type="Pfam" id="PF00535">
    <property type="entry name" value="Glycos_transf_2"/>
    <property type="match status" value="1"/>
</dbReference>
<dbReference type="OrthoDB" id="9807778at2"/>
<keyword evidence="1" id="KW-0472">Membrane</keyword>
<dbReference type="InterPro" id="IPR001173">
    <property type="entry name" value="Glyco_trans_2-like"/>
</dbReference>
<dbReference type="GO" id="GO:0016740">
    <property type="term" value="F:transferase activity"/>
    <property type="evidence" value="ECO:0007669"/>
    <property type="project" value="UniProtKB-KW"/>
</dbReference>
<dbReference type="PANTHER" id="PTHR48090">
    <property type="entry name" value="UNDECAPRENYL-PHOSPHATE 4-DEOXY-4-FORMAMIDO-L-ARABINOSE TRANSFERASE-RELATED"/>
    <property type="match status" value="1"/>
</dbReference>
<keyword evidence="4" id="KW-1185">Reference proteome</keyword>
<keyword evidence="1" id="KW-1133">Transmembrane helix</keyword>
<dbReference type="GO" id="GO:0005886">
    <property type="term" value="C:plasma membrane"/>
    <property type="evidence" value="ECO:0007669"/>
    <property type="project" value="TreeGrafter"/>
</dbReference>
<dbReference type="InterPro" id="IPR029044">
    <property type="entry name" value="Nucleotide-diphossugar_trans"/>
</dbReference>
<proteinExistence type="predicted"/>
<sequence length="306" mass="34951">MLISIVIPVFNESKNLKPLYNQLKDNLSNYELDIIFINDGSKDQSLDTLKALCQDNPICRYYSFSKNFGKEAAMLAGLKAVQGDVCIIMDADLQHPVEMIHEMIEFYHKGYDQVVAKRDRQGESIIRSIPTKLFYYLMNVTGDINLTDGEGDFRLISKPVVKSIISLSEYNRFSKGIFEWVGYRKKSIPMRNVERNEGQSSFSLFKLIDYAIDGIASYNNKPLRICFYLGSFIMCLSIIYIIIALIQTLIHGIDTPGYFTLLASILLLGGIQLFCLGVIGEYIGRIYYETKKRPHYIIQESSDDND</sequence>
<evidence type="ECO:0000313" key="3">
    <source>
        <dbReference type="EMBL" id="RPF57852.1"/>
    </source>
</evidence>
<comment type="caution">
    <text evidence="3">The sequence shown here is derived from an EMBL/GenBank/DDBJ whole genome shotgun (WGS) entry which is preliminary data.</text>
</comment>
<accession>A0A3N5CCS1</accession>
<reference evidence="3 4" key="1">
    <citation type="submission" date="2018-11" db="EMBL/GenBank/DDBJ databases">
        <title>Genomic Encyclopedia of Type Strains, Phase IV (KMG-IV): sequencing the most valuable type-strain genomes for metagenomic binning, comparative biology and taxonomic classification.</title>
        <authorList>
            <person name="Goeker M."/>
        </authorList>
    </citation>
    <scope>NUCLEOTIDE SEQUENCE [LARGE SCALE GENOMIC DNA]</scope>
    <source>
        <strain evidence="3 4">DSM 29158</strain>
    </source>
</reference>
<evidence type="ECO:0000259" key="2">
    <source>
        <dbReference type="Pfam" id="PF00535"/>
    </source>
</evidence>
<dbReference type="EMBL" id="RKRK01000002">
    <property type="protein sequence ID" value="RPF57852.1"/>
    <property type="molecule type" value="Genomic_DNA"/>
</dbReference>
<dbReference type="RefSeq" id="WP_123807390.1">
    <property type="nucleotide sequence ID" value="NZ_RKRK01000002.1"/>
</dbReference>
<gene>
    <name evidence="3" type="ORF">EDD62_0487</name>
</gene>
<keyword evidence="3" id="KW-0808">Transferase</keyword>
<dbReference type="Proteomes" id="UP000277108">
    <property type="component" value="Unassembled WGS sequence"/>
</dbReference>
<evidence type="ECO:0000313" key="4">
    <source>
        <dbReference type="Proteomes" id="UP000277108"/>
    </source>
</evidence>
<organism evidence="3 4">
    <name type="scientific">Abyssicoccus albus</name>
    <dbReference type="NCBI Taxonomy" id="1817405"/>
    <lineage>
        <taxon>Bacteria</taxon>
        <taxon>Bacillati</taxon>
        <taxon>Bacillota</taxon>
        <taxon>Bacilli</taxon>
        <taxon>Bacillales</taxon>
        <taxon>Abyssicoccaceae</taxon>
    </lineage>
</organism>
<dbReference type="InterPro" id="IPR050256">
    <property type="entry name" value="Glycosyltransferase_2"/>
</dbReference>
<keyword evidence="1" id="KW-0812">Transmembrane</keyword>
<dbReference type="Gene3D" id="3.90.550.10">
    <property type="entry name" value="Spore Coat Polysaccharide Biosynthesis Protein SpsA, Chain A"/>
    <property type="match status" value="1"/>
</dbReference>
<feature type="transmembrane region" description="Helical" evidence="1">
    <location>
        <begin position="225"/>
        <end position="246"/>
    </location>
</feature>
<dbReference type="PANTHER" id="PTHR48090:SF8">
    <property type="entry name" value="GLYCOSYLTRANSFERASE CSBB-RELATED"/>
    <property type="match status" value="1"/>
</dbReference>
<evidence type="ECO:0000256" key="1">
    <source>
        <dbReference type="SAM" id="Phobius"/>
    </source>
</evidence>
<dbReference type="AlphaFoldDB" id="A0A3N5CCS1"/>
<feature type="domain" description="Glycosyltransferase 2-like" evidence="2">
    <location>
        <begin position="4"/>
        <end position="163"/>
    </location>
</feature>
<name>A0A3N5CCS1_9BACL</name>
<protein>
    <submittedName>
        <fullName evidence="3">Glycosyltransferase involved in cell wall biosynthesis</fullName>
    </submittedName>
</protein>
<feature type="transmembrane region" description="Helical" evidence="1">
    <location>
        <begin position="258"/>
        <end position="283"/>
    </location>
</feature>
<dbReference type="SUPFAM" id="SSF53448">
    <property type="entry name" value="Nucleotide-diphospho-sugar transferases"/>
    <property type="match status" value="1"/>
</dbReference>